<reference evidence="1" key="1">
    <citation type="journal article" date="2015" name="Nature">
        <title>Complex archaea that bridge the gap between prokaryotes and eukaryotes.</title>
        <authorList>
            <person name="Spang A."/>
            <person name="Saw J.H."/>
            <person name="Jorgensen S.L."/>
            <person name="Zaremba-Niedzwiedzka K."/>
            <person name="Martijn J."/>
            <person name="Lind A.E."/>
            <person name="van Eijk R."/>
            <person name="Schleper C."/>
            <person name="Guy L."/>
            <person name="Ettema T.J."/>
        </authorList>
    </citation>
    <scope>NUCLEOTIDE SEQUENCE</scope>
</reference>
<protein>
    <submittedName>
        <fullName evidence="1">Uncharacterized protein</fullName>
    </submittedName>
</protein>
<dbReference type="AlphaFoldDB" id="A0A0F9BEL7"/>
<comment type="caution">
    <text evidence="1">The sequence shown here is derived from an EMBL/GenBank/DDBJ whole genome shotgun (WGS) entry which is preliminary data.</text>
</comment>
<gene>
    <name evidence="1" type="ORF">LCGC14_2537700</name>
</gene>
<accession>A0A0F9BEL7</accession>
<organism evidence="1">
    <name type="scientific">marine sediment metagenome</name>
    <dbReference type="NCBI Taxonomy" id="412755"/>
    <lineage>
        <taxon>unclassified sequences</taxon>
        <taxon>metagenomes</taxon>
        <taxon>ecological metagenomes</taxon>
    </lineage>
</organism>
<name>A0A0F9BEL7_9ZZZZ</name>
<proteinExistence type="predicted"/>
<sequence>MELRIRFNEERADAAASFFDTRLHLTKGRWAGVRFTLPDWQRD</sequence>
<feature type="non-terminal residue" evidence="1">
    <location>
        <position position="43"/>
    </location>
</feature>
<evidence type="ECO:0000313" key="1">
    <source>
        <dbReference type="EMBL" id="KKL12242.1"/>
    </source>
</evidence>
<dbReference type="EMBL" id="LAZR01041339">
    <property type="protein sequence ID" value="KKL12242.1"/>
    <property type="molecule type" value="Genomic_DNA"/>
</dbReference>